<name>A0A938XSN5_9FIRM</name>
<dbReference type="Pfam" id="PF18766">
    <property type="entry name" value="SWI2_SNF2"/>
    <property type="match status" value="1"/>
</dbReference>
<gene>
    <name evidence="6" type="ORF">JOC47_001624</name>
</gene>
<evidence type="ECO:0000313" key="7">
    <source>
        <dbReference type="Proteomes" id="UP000774000"/>
    </source>
</evidence>
<comment type="caution">
    <text evidence="6">The sequence shown here is derived from an EMBL/GenBank/DDBJ whole genome shotgun (WGS) entry which is preliminary data.</text>
</comment>
<dbReference type="InterPro" id="IPR027417">
    <property type="entry name" value="P-loop_NTPase"/>
</dbReference>
<feature type="domain" description="Restriction endonuclease type I HsdR second RecA-like helicase" evidence="5">
    <location>
        <begin position="205"/>
        <end position="274"/>
    </location>
</feature>
<evidence type="ECO:0000256" key="1">
    <source>
        <dbReference type="ARBA" id="ARBA00022747"/>
    </source>
</evidence>
<dbReference type="InterPro" id="IPR051268">
    <property type="entry name" value="Type-I_R_enzyme_R_subunit"/>
</dbReference>
<evidence type="ECO:0000313" key="6">
    <source>
        <dbReference type="EMBL" id="MBM7556773.1"/>
    </source>
</evidence>
<sequence length="617" mass="72247">MKKKIKYPVLNKSENIFVMVDEAHRTQYKDLAFNMRRAIPNACYLGFTGTPIEKEERSTTRTFGDYIDTYTIEESVEDGATLPIKYEGRLPELKVEGNDLDEIFERAFADYSDEEKAEIKKKYATAQAIAEAPRRIERICLDIINHWEEKIAPLKAQIVTTSRRAVAIYKEKLDELNAPQSITIFSGGNQNDPPLIKKHHTPKEKQKQLIERFKKPDDPIKFLIVCDKLLTGFDAPVEQVMYLDKPLKEHNLLQAIARVNRRFENKNYGLVVDYYGGFDNLQEALAIFNQEDVENAATPVKDEEPRLQRRYRKVMRFFEDVNLDDLEECVLAFEDEDKRMEFKEAFKAFAESMDIVMPDPIADPYRDDLKTLGKIYKAVRNRYRDQNINVKGLGGKIRKIIDNHIRVSDISLLHEPVSILDEDKFDQVIKEKDKEKAKASEMEHAIRHTVNVKMEENPAFYQSLKERLEEIIEKQKQGRFDFAEQIEAMRGIINEIRNVRTKAEKLGLNEKEFALYELLEEESQSDNQPSEEVAEDRGEYEVDGDEEFKVNKELKELAQELMNNLKEMAVVDWKKKQNKVLKPMKRMIMRKLYQYEKFRDDLDNLTTQIMKLAKNIL</sequence>
<organism evidence="6 7">
    <name type="scientific">Halanaerobacter jeridensis</name>
    <dbReference type="NCBI Taxonomy" id="706427"/>
    <lineage>
        <taxon>Bacteria</taxon>
        <taxon>Bacillati</taxon>
        <taxon>Bacillota</taxon>
        <taxon>Clostridia</taxon>
        <taxon>Halanaerobiales</taxon>
        <taxon>Halobacteroidaceae</taxon>
        <taxon>Halanaerobacter</taxon>
    </lineage>
</organism>
<dbReference type="PANTHER" id="PTHR30195:SF15">
    <property type="entry name" value="TYPE I RESTRICTION ENZYME HINDI ENDONUCLEASE SUBUNIT"/>
    <property type="match status" value="1"/>
</dbReference>
<dbReference type="AlphaFoldDB" id="A0A938XSN5"/>
<evidence type="ECO:0000259" key="5">
    <source>
        <dbReference type="Pfam" id="PF22679"/>
    </source>
</evidence>
<dbReference type="Gene3D" id="3.40.50.300">
    <property type="entry name" value="P-loop containing nucleotide triphosphate hydrolases"/>
    <property type="match status" value="3"/>
</dbReference>
<keyword evidence="7" id="KW-1185">Reference proteome</keyword>
<reference evidence="6" key="1">
    <citation type="submission" date="2021-01" db="EMBL/GenBank/DDBJ databases">
        <title>Genomic Encyclopedia of Type Strains, Phase IV (KMG-IV): sequencing the most valuable type-strain genomes for metagenomic binning, comparative biology and taxonomic classification.</title>
        <authorList>
            <person name="Goeker M."/>
        </authorList>
    </citation>
    <scope>NUCLEOTIDE SEQUENCE</scope>
    <source>
        <strain evidence="6">DSM 23230</strain>
    </source>
</reference>
<evidence type="ECO:0000256" key="2">
    <source>
        <dbReference type="SAM" id="MobiDB-lite"/>
    </source>
</evidence>
<feature type="region of interest" description="Disordered" evidence="2">
    <location>
        <begin position="520"/>
        <end position="539"/>
    </location>
</feature>
<feature type="domain" description="SWI2/SNF2 ATPase" evidence="4">
    <location>
        <begin position="5"/>
        <end position="116"/>
    </location>
</feature>
<accession>A0A938XSN5</accession>
<dbReference type="InterPro" id="IPR055180">
    <property type="entry name" value="HsdR_RecA-like_helicase_dom_2"/>
</dbReference>
<dbReference type="RefSeq" id="WP_275579397.1">
    <property type="nucleotide sequence ID" value="NZ_JAFBDQ010000007.1"/>
</dbReference>
<dbReference type="CDD" id="cd18800">
    <property type="entry name" value="SF2_C_EcoR124I-like"/>
    <property type="match status" value="1"/>
</dbReference>
<dbReference type="PANTHER" id="PTHR30195">
    <property type="entry name" value="TYPE I SITE-SPECIFIC DEOXYRIBONUCLEASE PROTEIN SUBUNIT M AND R"/>
    <property type="match status" value="1"/>
</dbReference>
<dbReference type="SUPFAM" id="SSF52540">
    <property type="entry name" value="P-loop containing nucleoside triphosphate hydrolases"/>
    <property type="match status" value="1"/>
</dbReference>
<proteinExistence type="predicted"/>
<dbReference type="Pfam" id="PF11867">
    <property type="entry name" value="T1RH-like_C"/>
    <property type="match status" value="1"/>
</dbReference>
<evidence type="ECO:0000259" key="3">
    <source>
        <dbReference type="Pfam" id="PF11867"/>
    </source>
</evidence>
<keyword evidence="1" id="KW-0680">Restriction system</keyword>
<dbReference type="InterPro" id="IPR021810">
    <property type="entry name" value="T1RH-like_C"/>
</dbReference>
<dbReference type="Pfam" id="PF22679">
    <property type="entry name" value="T1R_D3-like"/>
    <property type="match status" value="1"/>
</dbReference>
<dbReference type="EMBL" id="JAFBDQ010000007">
    <property type="protein sequence ID" value="MBM7556773.1"/>
    <property type="molecule type" value="Genomic_DNA"/>
</dbReference>
<dbReference type="Proteomes" id="UP000774000">
    <property type="component" value="Unassembled WGS sequence"/>
</dbReference>
<feature type="domain" description="Type I restriction enzyme HindI endonuclease subunit-like C-terminal" evidence="3">
    <location>
        <begin position="327"/>
        <end position="526"/>
    </location>
</feature>
<protein>
    <submittedName>
        <fullName evidence="6">Type I site-specific restriction-modification system R (Restriction) subunit</fullName>
    </submittedName>
</protein>
<evidence type="ECO:0000259" key="4">
    <source>
        <dbReference type="Pfam" id="PF18766"/>
    </source>
</evidence>
<dbReference type="GO" id="GO:0009307">
    <property type="term" value="P:DNA restriction-modification system"/>
    <property type="evidence" value="ECO:0007669"/>
    <property type="project" value="UniProtKB-KW"/>
</dbReference>
<dbReference type="InterPro" id="IPR040980">
    <property type="entry name" value="SWI2_SNF2"/>
</dbReference>